<dbReference type="PANTHER" id="PTHR30137:SF15">
    <property type="entry name" value="BLL6902 PROTEIN"/>
    <property type="match status" value="1"/>
</dbReference>
<protein>
    <recommendedName>
        <fullName evidence="1">Luciferase-like domain-containing protein</fullName>
    </recommendedName>
</protein>
<keyword evidence="3" id="KW-1185">Reference proteome</keyword>
<dbReference type="AlphaFoldDB" id="A0A2N9JET9"/>
<dbReference type="SUPFAM" id="SSF51679">
    <property type="entry name" value="Bacterial luciferase-like"/>
    <property type="match status" value="1"/>
</dbReference>
<dbReference type="GO" id="GO:0016705">
    <property type="term" value="F:oxidoreductase activity, acting on paired donors, with incorporation or reduction of molecular oxygen"/>
    <property type="evidence" value="ECO:0007669"/>
    <property type="project" value="InterPro"/>
</dbReference>
<gene>
    <name evidence="2" type="ORF">MPLG2_1044</name>
</gene>
<dbReference type="EMBL" id="LT985188">
    <property type="protein sequence ID" value="SPD86080.1"/>
    <property type="molecule type" value="Genomic_DNA"/>
</dbReference>
<dbReference type="KEGG" id="mgg:MPLG2_1044"/>
<reference evidence="2 3" key="1">
    <citation type="submission" date="2018-02" db="EMBL/GenBank/DDBJ databases">
        <authorList>
            <person name="Cohen D.B."/>
            <person name="Kent A.D."/>
        </authorList>
    </citation>
    <scope>NUCLEOTIDE SEQUENCE [LARGE SCALE GENOMIC DNA]</scope>
    <source>
        <strain evidence="2">1</strain>
    </source>
</reference>
<dbReference type="InterPro" id="IPR036661">
    <property type="entry name" value="Luciferase-like_sf"/>
</dbReference>
<dbReference type="Pfam" id="PF00296">
    <property type="entry name" value="Bac_luciferase"/>
    <property type="match status" value="1"/>
</dbReference>
<dbReference type="Proteomes" id="UP000238164">
    <property type="component" value="Chromosome 1"/>
</dbReference>
<dbReference type="InterPro" id="IPR050766">
    <property type="entry name" value="Bact_Lucif_Oxidored"/>
</dbReference>
<dbReference type="OrthoDB" id="7903015at2"/>
<organism evidence="2 3">
    <name type="scientific">Micropruina glycogenica</name>
    <dbReference type="NCBI Taxonomy" id="75385"/>
    <lineage>
        <taxon>Bacteria</taxon>
        <taxon>Bacillati</taxon>
        <taxon>Actinomycetota</taxon>
        <taxon>Actinomycetes</taxon>
        <taxon>Propionibacteriales</taxon>
        <taxon>Nocardioidaceae</taxon>
        <taxon>Micropruina</taxon>
    </lineage>
</organism>
<accession>A0A2N9JET9</accession>
<name>A0A2N9JET9_9ACTN</name>
<dbReference type="GO" id="GO:0005829">
    <property type="term" value="C:cytosol"/>
    <property type="evidence" value="ECO:0007669"/>
    <property type="project" value="TreeGrafter"/>
</dbReference>
<feature type="domain" description="Luciferase-like" evidence="1">
    <location>
        <begin position="20"/>
        <end position="258"/>
    </location>
</feature>
<dbReference type="RefSeq" id="WP_105187472.1">
    <property type="nucleotide sequence ID" value="NZ_BAAAGO010000015.1"/>
</dbReference>
<evidence type="ECO:0000313" key="2">
    <source>
        <dbReference type="EMBL" id="SPD86080.1"/>
    </source>
</evidence>
<dbReference type="Gene3D" id="3.20.20.30">
    <property type="entry name" value="Luciferase-like domain"/>
    <property type="match status" value="1"/>
</dbReference>
<evidence type="ECO:0000259" key="1">
    <source>
        <dbReference type="Pfam" id="PF00296"/>
    </source>
</evidence>
<sequence length="339" mass="35789">MTKKIGFLSFGHYRDVAGSRVRTAGDSLRQHIDLAVAAEAAGLDGAWVRVHHFDHSLGAPFPLLSAMAARTSTIDVGTGVVDLRYENPLYMAEEAGATDLISAGRLQLGISRGSPEPAADGQARFGYELAEGQDWSSLARGRAEVFRNAIAGRPVARSQRALARGGEADLPIQPLSPGLPNRIWWGAATQASGRWAGEQGYNLLSSTLLLADDGRPFHIQQADQVRAYRAALAESGLTTGGQAAVTRSAFPITTDEDNAFFGLDRGGTDSAGILDGLPARSGPTFAGSIDEVASALAADQAVQAADYVLFALPSMLGVDYNAHLFENLAAVARELGWKE</sequence>
<proteinExistence type="predicted"/>
<evidence type="ECO:0000313" key="3">
    <source>
        <dbReference type="Proteomes" id="UP000238164"/>
    </source>
</evidence>
<dbReference type="InterPro" id="IPR011251">
    <property type="entry name" value="Luciferase-like_dom"/>
</dbReference>
<dbReference type="PANTHER" id="PTHR30137">
    <property type="entry name" value="LUCIFERASE-LIKE MONOOXYGENASE"/>
    <property type="match status" value="1"/>
</dbReference>